<sequence>MIDILDTYGQYVPADQNGDPVPMLLYCDGLICERVDGAQRARINGGDKWEKLQMFEPIIQDQFKFNFFFLFKPESHREKGTLYNIKQVFDHKGVSSNIMKCFNKAEEMLEFATQGYTLSAALHFMGTLNLSETPTECPVHDKASYVKSIADLIMDLIYQKPNTKEILNVSLGQEDSQQSLVCICHQDLGGMKVYCSNNRCERGQWFHLDCIGLDEADVPKGKWFCSELCEEMANMKRDPKKEMLLA</sequence>
<comment type="similarity">
    <text evidence="2">Belongs to the ING family.</text>
</comment>
<keyword evidence="4" id="KW-0863">Zinc-finger</keyword>
<reference evidence="9 10" key="1">
    <citation type="journal article" date="2017" name="Nat. Ecol. Evol.">
        <title>Scallop genome provides insights into evolution of bilaterian karyotype and development.</title>
        <authorList>
            <person name="Wang S."/>
            <person name="Zhang J."/>
            <person name="Jiao W."/>
            <person name="Li J."/>
            <person name="Xun X."/>
            <person name="Sun Y."/>
            <person name="Guo X."/>
            <person name="Huan P."/>
            <person name="Dong B."/>
            <person name="Zhang L."/>
            <person name="Hu X."/>
            <person name="Sun X."/>
            <person name="Wang J."/>
            <person name="Zhao C."/>
            <person name="Wang Y."/>
            <person name="Wang D."/>
            <person name="Huang X."/>
            <person name="Wang R."/>
            <person name="Lv J."/>
            <person name="Li Y."/>
            <person name="Zhang Z."/>
            <person name="Liu B."/>
            <person name="Lu W."/>
            <person name="Hui Y."/>
            <person name="Liang J."/>
            <person name="Zhou Z."/>
            <person name="Hou R."/>
            <person name="Li X."/>
            <person name="Liu Y."/>
            <person name="Li H."/>
            <person name="Ning X."/>
            <person name="Lin Y."/>
            <person name="Zhao L."/>
            <person name="Xing Q."/>
            <person name="Dou J."/>
            <person name="Li Y."/>
            <person name="Mao J."/>
            <person name="Guo H."/>
            <person name="Dou H."/>
            <person name="Li T."/>
            <person name="Mu C."/>
            <person name="Jiang W."/>
            <person name="Fu Q."/>
            <person name="Fu X."/>
            <person name="Miao Y."/>
            <person name="Liu J."/>
            <person name="Yu Q."/>
            <person name="Li R."/>
            <person name="Liao H."/>
            <person name="Li X."/>
            <person name="Kong Y."/>
            <person name="Jiang Z."/>
            <person name="Chourrout D."/>
            <person name="Li R."/>
            <person name="Bao Z."/>
        </authorList>
    </citation>
    <scope>NUCLEOTIDE SEQUENCE [LARGE SCALE GENOMIC DNA]</scope>
    <source>
        <strain evidence="9 10">PY_sf001</strain>
    </source>
</reference>
<accession>A0A210PHR4</accession>
<evidence type="ECO:0000256" key="7">
    <source>
        <dbReference type="ARBA" id="ARBA00023242"/>
    </source>
</evidence>
<evidence type="ECO:0000256" key="3">
    <source>
        <dbReference type="ARBA" id="ARBA00022723"/>
    </source>
</evidence>
<dbReference type="GO" id="GO:0008270">
    <property type="term" value="F:zinc ion binding"/>
    <property type="evidence" value="ECO:0007669"/>
    <property type="project" value="UniProtKB-KW"/>
</dbReference>
<evidence type="ECO:0000256" key="4">
    <source>
        <dbReference type="ARBA" id="ARBA00022771"/>
    </source>
</evidence>
<dbReference type="Gene3D" id="3.30.40.10">
    <property type="entry name" value="Zinc/RING finger domain, C3HC4 (zinc finger)"/>
    <property type="match status" value="1"/>
</dbReference>
<dbReference type="InterPro" id="IPR001965">
    <property type="entry name" value="Znf_PHD"/>
</dbReference>
<comment type="subcellular location">
    <subcellularLocation>
        <location evidence="1">Nucleus</location>
    </subcellularLocation>
</comment>
<evidence type="ECO:0000256" key="2">
    <source>
        <dbReference type="ARBA" id="ARBA00010210"/>
    </source>
</evidence>
<dbReference type="PANTHER" id="PTHR10333">
    <property type="entry name" value="INHIBITOR OF GROWTH PROTEIN"/>
    <property type="match status" value="1"/>
</dbReference>
<keyword evidence="6" id="KW-0156">Chromatin regulator</keyword>
<dbReference type="PANTHER" id="PTHR10333:SF42">
    <property type="entry name" value="INHIBITOR OF GROWTH PROTEIN 5"/>
    <property type="match status" value="1"/>
</dbReference>
<dbReference type="EMBL" id="NEDP02076684">
    <property type="protein sequence ID" value="OWF36022.1"/>
    <property type="molecule type" value="Genomic_DNA"/>
</dbReference>
<dbReference type="GO" id="GO:0006325">
    <property type="term" value="P:chromatin organization"/>
    <property type="evidence" value="ECO:0007669"/>
    <property type="project" value="UniProtKB-KW"/>
</dbReference>
<organism evidence="9 10">
    <name type="scientific">Mizuhopecten yessoensis</name>
    <name type="common">Japanese scallop</name>
    <name type="synonym">Patinopecten yessoensis</name>
    <dbReference type="NCBI Taxonomy" id="6573"/>
    <lineage>
        <taxon>Eukaryota</taxon>
        <taxon>Metazoa</taxon>
        <taxon>Spiralia</taxon>
        <taxon>Lophotrochozoa</taxon>
        <taxon>Mollusca</taxon>
        <taxon>Bivalvia</taxon>
        <taxon>Autobranchia</taxon>
        <taxon>Pteriomorphia</taxon>
        <taxon>Pectinida</taxon>
        <taxon>Pectinoidea</taxon>
        <taxon>Pectinidae</taxon>
        <taxon>Mizuhopecten</taxon>
    </lineage>
</organism>
<dbReference type="InterPro" id="IPR028651">
    <property type="entry name" value="ING_fam"/>
</dbReference>
<dbReference type="SUPFAM" id="SSF57903">
    <property type="entry name" value="FYVE/PHD zinc finger"/>
    <property type="match status" value="1"/>
</dbReference>
<comment type="caution">
    <text evidence="9">The sequence shown here is derived from an EMBL/GenBank/DDBJ whole genome shotgun (WGS) entry which is preliminary data.</text>
</comment>
<dbReference type="AlphaFoldDB" id="A0A210PHR4"/>
<dbReference type="SMART" id="SM00249">
    <property type="entry name" value="PHD"/>
    <property type="match status" value="1"/>
</dbReference>
<evidence type="ECO:0000259" key="8">
    <source>
        <dbReference type="SMART" id="SM00249"/>
    </source>
</evidence>
<evidence type="ECO:0000256" key="1">
    <source>
        <dbReference type="ARBA" id="ARBA00004123"/>
    </source>
</evidence>
<evidence type="ECO:0000313" key="10">
    <source>
        <dbReference type="Proteomes" id="UP000242188"/>
    </source>
</evidence>
<dbReference type="GO" id="GO:0005634">
    <property type="term" value="C:nucleus"/>
    <property type="evidence" value="ECO:0007669"/>
    <property type="project" value="UniProtKB-SubCell"/>
</dbReference>
<evidence type="ECO:0000256" key="5">
    <source>
        <dbReference type="ARBA" id="ARBA00022833"/>
    </source>
</evidence>
<dbReference type="InterPro" id="IPR013083">
    <property type="entry name" value="Znf_RING/FYVE/PHD"/>
</dbReference>
<dbReference type="STRING" id="6573.A0A210PHR4"/>
<keyword evidence="5" id="KW-0862">Zinc</keyword>
<protein>
    <submittedName>
        <fullName evidence="9">Chromatin modification-related protein YNG2</fullName>
    </submittedName>
</protein>
<evidence type="ECO:0000313" key="9">
    <source>
        <dbReference type="EMBL" id="OWF36022.1"/>
    </source>
</evidence>
<evidence type="ECO:0000256" key="6">
    <source>
        <dbReference type="ARBA" id="ARBA00022853"/>
    </source>
</evidence>
<keyword evidence="10" id="KW-1185">Reference proteome</keyword>
<feature type="domain" description="Zinc finger PHD-type" evidence="8">
    <location>
        <begin position="181"/>
        <end position="229"/>
    </location>
</feature>
<keyword evidence="7" id="KW-0539">Nucleus</keyword>
<dbReference type="Proteomes" id="UP000242188">
    <property type="component" value="Unassembled WGS sequence"/>
</dbReference>
<keyword evidence="3" id="KW-0479">Metal-binding</keyword>
<proteinExistence type="inferred from homology"/>
<name>A0A210PHR4_MIZYE</name>
<dbReference type="OrthoDB" id="6146693at2759"/>
<gene>
    <name evidence="9" type="ORF">KP79_PYT24445</name>
</gene>
<dbReference type="InterPro" id="IPR011011">
    <property type="entry name" value="Znf_FYVE_PHD"/>
</dbReference>